<keyword evidence="1" id="KW-0472">Membrane</keyword>
<organism evidence="2 3">
    <name type="scientific">Bacteroides cellulosilyticus</name>
    <dbReference type="NCBI Taxonomy" id="246787"/>
    <lineage>
        <taxon>Bacteria</taxon>
        <taxon>Pseudomonadati</taxon>
        <taxon>Bacteroidota</taxon>
        <taxon>Bacteroidia</taxon>
        <taxon>Bacteroidales</taxon>
        <taxon>Bacteroidaceae</taxon>
        <taxon>Bacteroides</taxon>
    </lineage>
</organism>
<dbReference type="PATRIC" id="fig|246787.4.peg.370"/>
<keyword evidence="1" id="KW-1133">Transmembrane helix</keyword>
<name>A0A0P0FKB7_9BACE</name>
<evidence type="ECO:0000313" key="2">
    <source>
        <dbReference type="EMBL" id="ALJ57628.1"/>
    </source>
</evidence>
<proteinExistence type="predicted"/>
<dbReference type="RefSeq" id="WP_029426866.1">
    <property type="nucleotide sequence ID" value="NZ_CP012801.1"/>
</dbReference>
<keyword evidence="1" id="KW-0812">Transmembrane</keyword>
<feature type="transmembrane region" description="Helical" evidence="1">
    <location>
        <begin position="29"/>
        <end position="46"/>
    </location>
</feature>
<dbReference type="Proteomes" id="UP000061809">
    <property type="component" value="Chromosome"/>
</dbReference>
<feature type="transmembrane region" description="Helical" evidence="1">
    <location>
        <begin position="106"/>
        <end position="128"/>
    </location>
</feature>
<gene>
    <name evidence="2" type="ORF">BcellWH2_00353</name>
</gene>
<protein>
    <submittedName>
        <fullName evidence="2">Uncharacterized protein</fullName>
    </submittedName>
</protein>
<accession>A0A0P0FKB7</accession>
<dbReference type="KEGG" id="bcel:BcellWH2_00353"/>
<dbReference type="EMBL" id="CP012801">
    <property type="protein sequence ID" value="ALJ57628.1"/>
    <property type="molecule type" value="Genomic_DNA"/>
</dbReference>
<feature type="transmembrane region" description="Helical" evidence="1">
    <location>
        <begin position="66"/>
        <end position="86"/>
    </location>
</feature>
<reference evidence="2 3" key="1">
    <citation type="journal article" date="2015" name="Science">
        <title>Genetic determinants of in vivo fitness and diet responsiveness in multiple human gut Bacteroides.</title>
        <authorList>
            <person name="Wu M."/>
            <person name="McNulty N.P."/>
            <person name="Rodionov D.A."/>
            <person name="Khoroshkin M.S."/>
            <person name="Griffin N.W."/>
            <person name="Cheng J."/>
            <person name="Latreille P."/>
            <person name="Kerstetter R.A."/>
            <person name="Terrapon N."/>
            <person name="Henrissat B."/>
            <person name="Osterman A.L."/>
            <person name="Gordon J.I."/>
        </authorList>
    </citation>
    <scope>NUCLEOTIDE SEQUENCE [LARGE SCALE GENOMIC DNA]</scope>
    <source>
        <strain evidence="2 3">WH2</strain>
    </source>
</reference>
<feature type="transmembrane region" description="Helical" evidence="1">
    <location>
        <begin position="166"/>
        <end position="184"/>
    </location>
</feature>
<evidence type="ECO:0000256" key="1">
    <source>
        <dbReference type="SAM" id="Phobius"/>
    </source>
</evidence>
<feature type="transmembrane region" description="Helical" evidence="1">
    <location>
        <begin position="134"/>
        <end position="154"/>
    </location>
</feature>
<sequence>MNYVIPILAIFITLSFLLKVGFYPRWGTWLTALCCALFVLLITPWVTEQSKTAIAAFFASREKMLDVSVCITLEAAILITFCFDCFSGMRTRDTAFKRSVTFLLHLYPGLLIGGVLCYVLAELLFSFPGIDFNMLSWIVGTTTFLLIGIGARLLQILLGDKALRLEILFIVNLFIVVLSIIATGY</sequence>
<dbReference type="AlphaFoldDB" id="A0A0P0FKB7"/>
<feature type="transmembrane region" description="Helical" evidence="1">
    <location>
        <begin position="6"/>
        <end position="22"/>
    </location>
</feature>
<evidence type="ECO:0000313" key="3">
    <source>
        <dbReference type="Proteomes" id="UP000061809"/>
    </source>
</evidence>